<dbReference type="GO" id="GO:0005886">
    <property type="term" value="C:plasma membrane"/>
    <property type="evidence" value="ECO:0007669"/>
    <property type="project" value="UniProtKB-SubCell"/>
</dbReference>
<evidence type="ECO:0000256" key="5">
    <source>
        <dbReference type="ARBA" id="ARBA00022989"/>
    </source>
</evidence>
<evidence type="ECO:0000256" key="4">
    <source>
        <dbReference type="ARBA" id="ARBA00022692"/>
    </source>
</evidence>
<keyword evidence="4 8" id="KW-0812">Transmembrane</keyword>
<keyword evidence="5 8" id="KW-1133">Transmembrane helix</keyword>
<reference evidence="9" key="1">
    <citation type="journal article" date="2023" name="Plants (Basel)">
        <title>Genomic Analysis of Leptolyngbya boryana CZ1 Reveals Efficient Carbon Fixation Modules.</title>
        <authorList>
            <person name="Bai X."/>
            <person name="Wang H."/>
            <person name="Cheng W."/>
            <person name="Wang J."/>
            <person name="Ma M."/>
            <person name="Hu H."/>
            <person name="Song Z."/>
            <person name="Ma H."/>
            <person name="Fan Y."/>
            <person name="Du C."/>
            <person name="Xu J."/>
        </authorList>
    </citation>
    <scope>NUCLEOTIDE SEQUENCE</scope>
    <source>
        <strain evidence="9">CZ1</strain>
    </source>
</reference>
<dbReference type="AlphaFoldDB" id="A0AA96WNJ8"/>
<dbReference type="EC" id="2.7.8.-" evidence="9"/>
<sequence>MLLITPFVKRLGSQWGILDQPDARKLHQIPMVRVGGLAILLGTLLSCGLSLALSIPSTSQEWLPVMGVLLASVGFFGIGFADDRWQLSPYWRLLLQAIVVAVVWLMGVQIHTLPIPLVGTVPLGMLSFPITFLWLAGVANAINWIDGMDGLATGITAIAAAMFALLAWQHQDMPVLILALSLAGAALGFWQYNRKPAQLYMGDGGSFFMGGMLAGIGLLSMNNSGFIANAVPYIVLAVPIVDMVLVMLARIMNRRSIFFPDQRHIHHRLLRLNLSQSIVVWTIYSLVLWSGLGANYLLVSAWGWSSVIGVLSMLAFVNRTSLKLLPLSFLESSGINKELNLYSQNKSV</sequence>
<keyword evidence="2" id="KW-1003">Cell membrane</keyword>
<evidence type="ECO:0000256" key="7">
    <source>
        <dbReference type="PIRSR" id="PIRSR600715-1"/>
    </source>
</evidence>
<dbReference type="RefSeq" id="WP_316425696.1">
    <property type="nucleotide sequence ID" value="NZ_CP130144.1"/>
</dbReference>
<dbReference type="PANTHER" id="PTHR22926">
    <property type="entry name" value="PHOSPHO-N-ACETYLMURAMOYL-PENTAPEPTIDE-TRANSFERASE"/>
    <property type="match status" value="1"/>
</dbReference>
<accession>A0AA96WNJ8</accession>
<keyword evidence="7" id="KW-0479">Metal-binding</keyword>
<dbReference type="GO" id="GO:0009103">
    <property type="term" value="P:lipopolysaccharide biosynthetic process"/>
    <property type="evidence" value="ECO:0007669"/>
    <property type="project" value="TreeGrafter"/>
</dbReference>
<comment type="subcellular location">
    <subcellularLocation>
        <location evidence="1">Cell membrane</location>
        <topology evidence="1">Multi-pass membrane protein</topology>
    </subcellularLocation>
</comment>
<dbReference type="CDD" id="cd06853">
    <property type="entry name" value="GT_WecA_like"/>
    <property type="match status" value="1"/>
</dbReference>
<dbReference type="GO" id="GO:0071555">
    <property type="term" value="P:cell wall organization"/>
    <property type="evidence" value="ECO:0007669"/>
    <property type="project" value="TreeGrafter"/>
</dbReference>
<dbReference type="PROSITE" id="PS01348">
    <property type="entry name" value="MRAY_2"/>
    <property type="match status" value="1"/>
</dbReference>
<evidence type="ECO:0000256" key="2">
    <source>
        <dbReference type="ARBA" id="ARBA00022475"/>
    </source>
</evidence>
<name>A0AA96WNJ8_LEPBY</name>
<feature type="transmembrane region" description="Helical" evidence="8">
    <location>
        <begin position="226"/>
        <end position="248"/>
    </location>
</feature>
<feature type="binding site" evidence="7">
    <location>
        <position position="143"/>
    </location>
    <ligand>
        <name>Mg(2+)</name>
        <dbReference type="ChEBI" id="CHEBI:18420"/>
    </ligand>
</feature>
<feature type="transmembrane region" description="Helical" evidence="8">
    <location>
        <begin position="34"/>
        <end position="56"/>
    </location>
</feature>
<dbReference type="PANTHER" id="PTHR22926:SF3">
    <property type="entry name" value="UNDECAPRENYL-PHOSPHATE ALPHA-N-ACETYLGLUCOSAMINYL 1-PHOSPHATE TRANSFERASE"/>
    <property type="match status" value="1"/>
</dbReference>
<feature type="transmembrane region" description="Helical" evidence="8">
    <location>
        <begin position="150"/>
        <end position="168"/>
    </location>
</feature>
<feature type="transmembrane region" description="Helical" evidence="8">
    <location>
        <begin position="93"/>
        <end position="111"/>
    </location>
</feature>
<dbReference type="GO" id="GO:0046872">
    <property type="term" value="F:metal ion binding"/>
    <property type="evidence" value="ECO:0007669"/>
    <property type="project" value="UniProtKB-KW"/>
</dbReference>
<feature type="transmembrane region" description="Helical" evidence="8">
    <location>
        <begin position="296"/>
        <end position="317"/>
    </location>
</feature>
<feature type="binding site" evidence="7">
    <location>
        <position position="203"/>
    </location>
    <ligand>
        <name>Mg(2+)</name>
        <dbReference type="ChEBI" id="CHEBI:18420"/>
    </ligand>
</feature>
<proteinExistence type="predicted"/>
<feature type="transmembrane region" description="Helical" evidence="8">
    <location>
        <begin position="62"/>
        <end position="81"/>
    </location>
</feature>
<evidence type="ECO:0000256" key="3">
    <source>
        <dbReference type="ARBA" id="ARBA00022679"/>
    </source>
</evidence>
<keyword evidence="6 8" id="KW-0472">Membrane</keyword>
<evidence type="ECO:0000256" key="8">
    <source>
        <dbReference type="SAM" id="Phobius"/>
    </source>
</evidence>
<dbReference type="GO" id="GO:0016780">
    <property type="term" value="F:phosphotransferase activity, for other substituted phosphate groups"/>
    <property type="evidence" value="ECO:0007669"/>
    <property type="project" value="InterPro"/>
</dbReference>
<feature type="transmembrane region" description="Helical" evidence="8">
    <location>
        <begin position="269"/>
        <end position="290"/>
    </location>
</feature>
<feature type="transmembrane region" description="Helical" evidence="8">
    <location>
        <begin position="199"/>
        <end position="220"/>
    </location>
</feature>
<evidence type="ECO:0000256" key="6">
    <source>
        <dbReference type="ARBA" id="ARBA00023136"/>
    </source>
</evidence>
<dbReference type="EMBL" id="CP130144">
    <property type="protein sequence ID" value="WNZ43381.1"/>
    <property type="molecule type" value="Genomic_DNA"/>
</dbReference>
<comment type="cofactor">
    <cofactor evidence="7">
        <name>Mg(2+)</name>
        <dbReference type="ChEBI" id="CHEBI:18420"/>
    </cofactor>
</comment>
<feature type="transmembrane region" description="Helical" evidence="8">
    <location>
        <begin position="117"/>
        <end position="138"/>
    </location>
</feature>
<dbReference type="GO" id="GO:0044038">
    <property type="term" value="P:cell wall macromolecule biosynthetic process"/>
    <property type="evidence" value="ECO:0007669"/>
    <property type="project" value="TreeGrafter"/>
</dbReference>
<protein>
    <submittedName>
        <fullName evidence="9">MraY family glycosyltransferase</fullName>
        <ecNumber evidence="9">2.7.8.-</ecNumber>
    </submittedName>
</protein>
<reference evidence="9" key="2">
    <citation type="submission" date="2023-07" db="EMBL/GenBank/DDBJ databases">
        <authorList>
            <person name="Bai X.-H."/>
            <person name="Wang H.-H."/>
            <person name="Wang J."/>
            <person name="Ma M.-Y."/>
            <person name="Hu H.-H."/>
            <person name="Song Z.-L."/>
            <person name="Ma H.-G."/>
            <person name="Fan Y."/>
            <person name="Du C.-Y."/>
            <person name="Xu J.-C."/>
        </authorList>
    </citation>
    <scope>NUCLEOTIDE SEQUENCE</scope>
    <source>
        <strain evidence="9">CZ1</strain>
    </source>
</reference>
<organism evidence="9">
    <name type="scientific">Leptolyngbya boryana CZ1</name>
    <dbReference type="NCBI Taxonomy" id="3060204"/>
    <lineage>
        <taxon>Bacteria</taxon>
        <taxon>Bacillati</taxon>
        <taxon>Cyanobacteriota</taxon>
        <taxon>Cyanophyceae</taxon>
        <taxon>Leptolyngbyales</taxon>
        <taxon>Leptolyngbyaceae</taxon>
        <taxon>Leptolyngbya group</taxon>
        <taxon>Leptolyngbya</taxon>
    </lineage>
</organism>
<keyword evidence="7" id="KW-0460">Magnesium</keyword>
<dbReference type="InterPro" id="IPR018480">
    <property type="entry name" value="PNAcMuramoyl-5peptid_Trfase_CS"/>
</dbReference>
<gene>
    <name evidence="9" type="ORF">Q2T42_16140</name>
</gene>
<keyword evidence="3 9" id="KW-0808">Transferase</keyword>
<evidence type="ECO:0000256" key="1">
    <source>
        <dbReference type="ARBA" id="ARBA00004651"/>
    </source>
</evidence>
<dbReference type="InterPro" id="IPR000715">
    <property type="entry name" value="Glycosyl_transferase_4"/>
</dbReference>
<evidence type="ECO:0000313" key="9">
    <source>
        <dbReference type="EMBL" id="WNZ43381.1"/>
    </source>
</evidence>
<feature type="transmembrane region" description="Helical" evidence="8">
    <location>
        <begin position="174"/>
        <end position="192"/>
    </location>
</feature>
<dbReference type="Pfam" id="PF00953">
    <property type="entry name" value="Glycos_transf_4"/>
    <property type="match status" value="1"/>
</dbReference>